<dbReference type="AlphaFoldDB" id="A0A166YRT0"/>
<organism evidence="2 4">
    <name type="scientific">Metarhizium rileyi (strain RCEF 4871)</name>
    <name type="common">Nomuraea rileyi</name>
    <dbReference type="NCBI Taxonomy" id="1649241"/>
    <lineage>
        <taxon>Eukaryota</taxon>
        <taxon>Fungi</taxon>
        <taxon>Dikarya</taxon>
        <taxon>Ascomycota</taxon>
        <taxon>Pezizomycotina</taxon>
        <taxon>Sordariomycetes</taxon>
        <taxon>Hypocreomycetidae</taxon>
        <taxon>Hypocreales</taxon>
        <taxon>Clavicipitaceae</taxon>
        <taxon>Metarhizium</taxon>
    </lineage>
</organism>
<reference evidence="2 4" key="1">
    <citation type="journal article" date="2016" name="Genome Biol. Evol.">
        <title>Divergent and convergent evolution of fungal pathogenicity.</title>
        <authorList>
            <person name="Shang Y."/>
            <person name="Xiao G."/>
            <person name="Zheng P."/>
            <person name="Cen K."/>
            <person name="Zhan S."/>
            <person name="Wang C."/>
        </authorList>
    </citation>
    <scope>NUCLEOTIDE SEQUENCE [LARGE SCALE GENOMIC DNA]</scope>
    <source>
        <strain evidence="2 4">RCEF 4871</strain>
    </source>
</reference>
<protein>
    <submittedName>
        <fullName evidence="2">Uncharacterized protein</fullName>
    </submittedName>
</protein>
<dbReference type="Proteomes" id="UP000243498">
    <property type="component" value="Unassembled WGS sequence"/>
</dbReference>
<evidence type="ECO:0000256" key="1">
    <source>
        <dbReference type="SAM" id="SignalP"/>
    </source>
</evidence>
<dbReference type="Proteomes" id="UP000317257">
    <property type="component" value="Unassembled WGS sequence"/>
</dbReference>
<reference evidence="5" key="2">
    <citation type="submission" date="2018-12" db="EMBL/GenBank/DDBJ databases">
        <title>The complete genome of Metarhizium rileyi, a key fungal pathogen of Lepidoptera.</title>
        <authorList>
            <person name="Binneck E."/>
            <person name="Lastra C.C.L."/>
            <person name="Sosa-Gomez D.R."/>
        </authorList>
    </citation>
    <scope>NUCLEOTIDE SEQUENCE [LARGE SCALE GENOMIC DNA]</scope>
    <source>
        <strain evidence="5">Cep018-CH2</strain>
    </source>
</reference>
<dbReference type="EMBL" id="AZHC01000031">
    <property type="protein sequence ID" value="OAA37196.1"/>
    <property type="molecule type" value="Genomic_DNA"/>
</dbReference>
<evidence type="ECO:0000313" key="3">
    <source>
        <dbReference type="EMBL" id="TWU71288.1"/>
    </source>
</evidence>
<accession>A0A166YRT0</accession>
<dbReference type="OrthoDB" id="4940871at2759"/>
<accession>A0A5C6G471</accession>
<feature type="chain" id="PRO_5007882878" evidence="1">
    <location>
        <begin position="17"/>
        <end position="197"/>
    </location>
</feature>
<evidence type="ECO:0000313" key="2">
    <source>
        <dbReference type="EMBL" id="OAA37196.1"/>
    </source>
</evidence>
<evidence type="ECO:0000313" key="5">
    <source>
        <dbReference type="Proteomes" id="UP000317257"/>
    </source>
</evidence>
<sequence length="197" mass="21581">MKFVVILAMPSILAIADPLLRREEAQPAARDDGILTLRASFCIKTDNSECQQAVVTCQDESKIIEDCIRDEHPTCIEDESSLCSRAVVQCLDEFAEEEDAEQAVKDCIVDKVILGSPSPSDDMKPSTMADHEILAPSSPEQVDACRKASFEYGTTLVKNNCNGFGDDESSEEGDASEVCKEAGEVFHRAWTANNCRL</sequence>
<gene>
    <name evidence="3" type="ORF">ED733_001510</name>
    <name evidence="2" type="ORF">NOR_07212</name>
</gene>
<name>A0A166YRT0_METRR</name>
<keyword evidence="4" id="KW-1185">Reference proteome</keyword>
<comment type="caution">
    <text evidence="2">The sequence shown here is derived from an EMBL/GenBank/DDBJ whole genome shotgun (WGS) entry which is preliminary data.</text>
</comment>
<evidence type="ECO:0000313" key="4">
    <source>
        <dbReference type="Proteomes" id="UP000243498"/>
    </source>
</evidence>
<feature type="signal peptide" evidence="1">
    <location>
        <begin position="1"/>
        <end position="16"/>
    </location>
</feature>
<keyword evidence="1" id="KW-0732">Signal</keyword>
<dbReference type="OMA" id="CIRDEHP"/>
<dbReference type="EMBL" id="SBHS01000048">
    <property type="protein sequence ID" value="TWU71288.1"/>
    <property type="molecule type" value="Genomic_DNA"/>
</dbReference>
<proteinExistence type="predicted"/>
<reference evidence="3" key="3">
    <citation type="journal article" date="2019" name="Microbiol. Resour. Announc.">
        <title>Genome Sequence of Metarhizium rileyi, a Microbial Control Agent for Lepidoptera.</title>
        <authorList>
            <person name="Binneck E."/>
            <person name="Lastra C.C.L."/>
            <person name="Sosa-Gomez D.R."/>
        </authorList>
    </citation>
    <scope>NUCLEOTIDE SEQUENCE</scope>
    <source>
        <strain evidence="3">Cep018-CH2</strain>
    </source>
</reference>